<keyword evidence="3" id="KW-1185">Reference proteome</keyword>
<dbReference type="PANTHER" id="PTHR34219">
    <property type="entry name" value="IRON-REGULATED INNER MEMBRANE PROTEIN-RELATED"/>
    <property type="match status" value="1"/>
</dbReference>
<feature type="transmembrane region" description="Helical" evidence="1">
    <location>
        <begin position="361"/>
        <end position="382"/>
    </location>
</feature>
<keyword evidence="1" id="KW-1133">Transmembrane helix</keyword>
<sequence length="524" mass="56691">MAIGQIELKRLTAIHGWSAVILGLLLYVVVATGAVAVFAEEIGRWSAGGLRTAAPLEQPVDATLRRLSREVEPEYREDVAVWGGAGRNLFAFFHTHAVNPDTGVLEDKGTMFRADSVTGKVIDRHDGFIWNDPAAWDDSALRHFLVELHVQLYLPSPWGLILTGILGLTMMAAVVSGVLMHRHVIRDLFVAERGGGRLVGARDRHALVSSWSIPFAFLLAFTGSFFSLAGTIGFPLVATVAFSGDQEALSATLFEPPAPVDETPATLANLNAMISDSRARADSEATYLDVAHFGRSDARVTVWHAPGHGGMIYPVNRYDGATGVWLGAQAPLGTAPSLGGTLYGLMYPLHFGHFAGVFSRIVWGALGVTMCVVILSGFRLWVRRREADPAWRRFGQAVQITGYGLPIGMLASGYAYYLSRPSADPFFWTPLGFVVGVALAVALGLRVPDERRYGTLAQRLLAVLCAGLPVLRLATGGMDWATALMHGQTDIVTIDLLLVIAGASLWWFARPKRPVVRLLTEPAE</sequence>
<feature type="transmembrane region" description="Helical" evidence="1">
    <location>
        <begin position="12"/>
        <end position="39"/>
    </location>
</feature>
<dbReference type="Proteomes" id="UP000549457">
    <property type="component" value="Unassembled WGS sequence"/>
</dbReference>
<gene>
    <name evidence="2" type="ORF">HNP73_002884</name>
</gene>
<feature type="transmembrane region" description="Helical" evidence="1">
    <location>
        <begin position="158"/>
        <end position="179"/>
    </location>
</feature>
<dbReference type="EMBL" id="JACHFM010000003">
    <property type="protein sequence ID" value="MBB5222937.1"/>
    <property type="molecule type" value="Genomic_DNA"/>
</dbReference>
<accession>A0A840SLT2</accession>
<name>A0A840SLT2_9RHOB</name>
<comment type="caution">
    <text evidence="2">The sequence shown here is derived from an EMBL/GenBank/DDBJ whole genome shotgun (WGS) entry which is preliminary data.</text>
</comment>
<feature type="transmembrane region" description="Helical" evidence="1">
    <location>
        <begin position="394"/>
        <end position="415"/>
    </location>
</feature>
<dbReference type="Pfam" id="PF03929">
    <property type="entry name" value="PepSY_TM"/>
    <property type="match status" value="1"/>
</dbReference>
<feature type="transmembrane region" description="Helical" evidence="1">
    <location>
        <begin position="491"/>
        <end position="509"/>
    </location>
</feature>
<evidence type="ECO:0000313" key="3">
    <source>
        <dbReference type="Proteomes" id="UP000549457"/>
    </source>
</evidence>
<evidence type="ECO:0000256" key="1">
    <source>
        <dbReference type="SAM" id="Phobius"/>
    </source>
</evidence>
<organism evidence="2 3">
    <name type="scientific">Amaricoccus macauensis</name>
    <dbReference type="NCBI Taxonomy" id="57001"/>
    <lineage>
        <taxon>Bacteria</taxon>
        <taxon>Pseudomonadati</taxon>
        <taxon>Pseudomonadota</taxon>
        <taxon>Alphaproteobacteria</taxon>
        <taxon>Rhodobacterales</taxon>
        <taxon>Paracoccaceae</taxon>
        <taxon>Amaricoccus</taxon>
    </lineage>
</organism>
<dbReference type="RefSeq" id="WP_184150940.1">
    <property type="nucleotide sequence ID" value="NZ_JACHFM010000003.1"/>
</dbReference>
<dbReference type="PANTHER" id="PTHR34219:SF4">
    <property type="entry name" value="PEPSY DOMAIN-CONTAINING PROTEIN"/>
    <property type="match status" value="1"/>
</dbReference>
<evidence type="ECO:0000313" key="2">
    <source>
        <dbReference type="EMBL" id="MBB5222937.1"/>
    </source>
</evidence>
<feature type="transmembrane region" description="Helical" evidence="1">
    <location>
        <begin position="211"/>
        <end position="234"/>
    </location>
</feature>
<proteinExistence type="predicted"/>
<dbReference type="InterPro" id="IPR005625">
    <property type="entry name" value="PepSY-ass_TM"/>
</dbReference>
<keyword evidence="1" id="KW-0812">Transmembrane</keyword>
<reference evidence="2 3" key="1">
    <citation type="submission" date="2020-08" db="EMBL/GenBank/DDBJ databases">
        <title>Genomic Encyclopedia of Type Strains, Phase IV (KMG-IV): sequencing the most valuable type-strain genomes for metagenomic binning, comparative biology and taxonomic classification.</title>
        <authorList>
            <person name="Goeker M."/>
        </authorList>
    </citation>
    <scope>NUCLEOTIDE SEQUENCE [LARGE SCALE GENOMIC DNA]</scope>
    <source>
        <strain evidence="2 3">DSM 101730</strain>
    </source>
</reference>
<dbReference type="AlphaFoldDB" id="A0A840SLT2"/>
<protein>
    <submittedName>
        <fullName evidence="2">Putative iron-regulated membrane protein</fullName>
    </submittedName>
</protein>
<feature type="transmembrane region" description="Helical" evidence="1">
    <location>
        <begin position="460"/>
        <end position="485"/>
    </location>
</feature>
<keyword evidence="1" id="KW-0472">Membrane</keyword>
<feature type="transmembrane region" description="Helical" evidence="1">
    <location>
        <begin position="427"/>
        <end position="448"/>
    </location>
</feature>